<organism evidence="3 4">
    <name type="scientific">Candidatus Ornithobacterium hominis</name>
    <dbReference type="NCBI Taxonomy" id="2497989"/>
    <lineage>
        <taxon>Bacteria</taxon>
        <taxon>Pseudomonadati</taxon>
        <taxon>Bacteroidota</taxon>
        <taxon>Flavobacteriia</taxon>
        <taxon>Flavobacteriales</taxon>
        <taxon>Weeksellaceae</taxon>
        <taxon>Ornithobacterium</taxon>
    </lineage>
</organism>
<dbReference type="GO" id="GO:0016854">
    <property type="term" value="F:racemase and epimerase activity"/>
    <property type="evidence" value="ECO:0007669"/>
    <property type="project" value="UniProtKB-ARBA"/>
</dbReference>
<evidence type="ECO:0000313" key="3">
    <source>
        <dbReference type="EMBL" id="SZD74182.1"/>
    </source>
</evidence>
<dbReference type="OrthoDB" id="9766759at2"/>
<reference evidence="3 4" key="1">
    <citation type="submission" date="2018-09" db="EMBL/GenBank/DDBJ databases">
        <authorList>
            <consortium name="Pathogen Informatics"/>
        </authorList>
    </citation>
    <scope>NUCLEOTIDE SEQUENCE [LARGE SCALE GENOMIC DNA]</scope>
    <source>
        <strain evidence="3 4">OH-22767</strain>
    </source>
</reference>
<dbReference type="GO" id="GO:0046872">
    <property type="term" value="F:metal ion binding"/>
    <property type="evidence" value="ECO:0007669"/>
    <property type="project" value="UniProtKB-KW"/>
</dbReference>
<protein>
    <submittedName>
        <fullName evidence="3">O-succinylbenzoate synthase</fullName>
        <ecNumber evidence="3">4.2.1.113</ecNumber>
    </submittedName>
</protein>
<dbReference type="CDD" id="cd03320">
    <property type="entry name" value="OSBS"/>
    <property type="match status" value="1"/>
</dbReference>
<proteinExistence type="predicted"/>
<gene>
    <name evidence="3" type="primary">menC</name>
    <name evidence="3" type="ORF">SAMEA104719789_01640</name>
</gene>
<dbReference type="InterPro" id="IPR029017">
    <property type="entry name" value="Enolase-like_N"/>
</dbReference>
<dbReference type="Proteomes" id="UP000262142">
    <property type="component" value="Unassembled WGS sequence"/>
</dbReference>
<evidence type="ECO:0000256" key="1">
    <source>
        <dbReference type="ARBA" id="ARBA00022723"/>
    </source>
</evidence>
<dbReference type="SUPFAM" id="SSF54826">
    <property type="entry name" value="Enolase N-terminal domain-like"/>
    <property type="match status" value="1"/>
</dbReference>
<dbReference type="InterPro" id="IPR018110">
    <property type="entry name" value="Mandel_Rmase/mucon_lact_enz_CS"/>
</dbReference>
<dbReference type="SFLD" id="SFLDF00009">
    <property type="entry name" value="o-succinylbenzoate_synthase"/>
    <property type="match status" value="1"/>
</dbReference>
<evidence type="ECO:0000313" key="4">
    <source>
        <dbReference type="Proteomes" id="UP000262142"/>
    </source>
</evidence>
<dbReference type="InterPro" id="IPR036849">
    <property type="entry name" value="Enolase-like_C_sf"/>
</dbReference>
<dbReference type="Pfam" id="PF13378">
    <property type="entry name" value="MR_MLE_C"/>
    <property type="match status" value="1"/>
</dbReference>
<dbReference type="PROSITE" id="PS00909">
    <property type="entry name" value="MR_MLE_2"/>
    <property type="match status" value="1"/>
</dbReference>
<dbReference type="PANTHER" id="PTHR48073">
    <property type="entry name" value="O-SUCCINYLBENZOATE SYNTHASE-RELATED"/>
    <property type="match status" value="1"/>
</dbReference>
<keyword evidence="4" id="KW-1185">Reference proteome</keyword>
<dbReference type="SUPFAM" id="SSF51604">
    <property type="entry name" value="Enolase C-terminal domain-like"/>
    <property type="match status" value="1"/>
</dbReference>
<dbReference type="Gene3D" id="3.30.390.10">
    <property type="entry name" value="Enolase-like, N-terminal domain"/>
    <property type="match status" value="1"/>
</dbReference>
<name>A0A383U2N1_9FLAO</name>
<dbReference type="InterPro" id="IPR013342">
    <property type="entry name" value="Mandelate_racemase_C"/>
</dbReference>
<keyword evidence="1" id="KW-0479">Metal-binding</keyword>
<evidence type="ECO:0000259" key="2">
    <source>
        <dbReference type="SMART" id="SM00922"/>
    </source>
</evidence>
<dbReference type="EMBL" id="UNSC01000008">
    <property type="protein sequence ID" value="SZD74182.1"/>
    <property type="molecule type" value="Genomic_DNA"/>
</dbReference>
<dbReference type="PANTHER" id="PTHR48073:SF2">
    <property type="entry name" value="O-SUCCINYLBENZOATE SYNTHASE"/>
    <property type="match status" value="1"/>
</dbReference>
<feature type="domain" description="Mandelate racemase/muconate lactonizing enzyme C-terminal" evidence="2">
    <location>
        <begin position="129"/>
        <end position="226"/>
    </location>
</feature>
<dbReference type="Gene3D" id="3.20.20.120">
    <property type="entry name" value="Enolase-like C-terminal domain"/>
    <property type="match status" value="1"/>
</dbReference>
<dbReference type="SFLD" id="SFLDG00180">
    <property type="entry name" value="muconate_cycloisomerase"/>
    <property type="match status" value="1"/>
</dbReference>
<accession>A0A383U2N1</accession>
<dbReference type="EC" id="4.2.1.113" evidence="3"/>
<dbReference type="SMART" id="SM00922">
    <property type="entry name" value="MR_MLE"/>
    <property type="match status" value="1"/>
</dbReference>
<dbReference type="RefSeq" id="WP_119059795.1">
    <property type="nucleotide sequence ID" value="NZ_UNSC01000008.1"/>
</dbReference>
<sequence>MKNLKCWFEPYTLIFRKPAGTSRGVLLTKKTYFIYLQQEEQTFVGEANLFQNLSFDDIFGYENYLRQACQQIENQSFEWQEWRRFPSIQFAAEQILIQQKNQKNILFNSEFVKGEKGIPINGLIWMSSPEEMQRQIEEKLKQRFHCIKLKIGVHWEKEKQILQSLRDKFSAEKLELRVDANGAFNLEEAKEVLKFLKALEIHSIEQPIRQGFKTEMKKLCAMGECAVALDEELIGITGKTEKQSLLQEIKPQFIILKPALVGGFQGSLEWIDLAKKNNIGWWITSALESNIGLNAIAQFTASLDTAIPQGLGTGGLFTNNIESDLEIRGEKLYKKC</sequence>
<keyword evidence="3" id="KW-0456">Lyase</keyword>
<dbReference type="AlphaFoldDB" id="A0A383U2N1"/>
<dbReference type="GO" id="GO:0009063">
    <property type="term" value="P:amino acid catabolic process"/>
    <property type="evidence" value="ECO:0007669"/>
    <property type="project" value="InterPro"/>
</dbReference>
<dbReference type="GO" id="GO:0043748">
    <property type="term" value="F:O-succinylbenzoate synthase activity"/>
    <property type="evidence" value="ECO:0007669"/>
    <property type="project" value="UniProtKB-EC"/>
</dbReference>
<dbReference type="SFLD" id="SFLDS00001">
    <property type="entry name" value="Enolase"/>
    <property type="match status" value="1"/>
</dbReference>
<dbReference type="InterPro" id="IPR029065">
    <property type="entry name" value="Enolase_C-like"/>
</dbReference>